<dbReference type="EMBL" id="CP124543">
    <property type="protein sequence ID" value="WGV26715.1"/>
    <property type="molecule type" value="Genomic_DNA"/>
</dbReference>
<gene>
    <name evidence="2" type="ORF">QI031_04190</name>
</gene>
<keyword evidence="1" id="KW-0812">Transmembrane</keyword>
<evidence type="ECO:0000256" key="1">
    <source>
        <dbReference type="SAM" id="Phobius"/>
    </source>
</evidence>
<dbReference type="RefSeq" id="WP_281483960.1">
    <property type="nucleotide sequence ID" value="NZ_CP124543.1"/>
</dbReference>
<evidence type="ECO:0000313" key="2">
    <source>
        <dbReference type="EMBL" id="WGV26715.1"/>
    </source>
</evidence>
<keyword evidence="1" id="KW-1133">Transmembrane helix</keyword>
<feature type="transmembrane region" description="Helical" evidence="1">
    <location>
        <begin position="67"/>
        <end position="86"/>
    </location>
</feature>
<dbReference type="KEGG" id="hbq:QI031_04190"/>
<organism evidence="2 3">
    <name type="scientific">Halotia branconii CENA392</name>
    <dbReference type="NCBI Taxonomy" id="1539056"/>
    <lineage>
        <taxon>Bacteria</taxon>
        <taxon>Bacillati</taxon>
        <taxon>Cyanobacteriota</taxon>
        <taxon>Cyanophyceae</taxon>
        <taxon>Nostocales</taxon>
        <taxon>Nodulariaceae</taxon>
        <taxon>Halotia</taxon>
    </lineage>
</organism>
<keyword evidence="3" id="KW-1185">Reference proteome</keyword>
<dbReference type="Proteomes" id="UP001223520">
    <property type="component" value="Chromosome"/>
</dbReference>
<protein>
    <submittedName>
        <fullName evidence="2">Uncharacterized protein</fullName>
    </submittedName>
</protein>
<reference evidence="2 3" key="1">
    <citation type="journal article" date="2023" name="Limnol Oceanogr Lett">
        <title>Environmental adaptations by the intertidal Antarctic cyanobacterium Halotia branconii CENA392 as revealed using long-read genome sequencing.</title>
        <authorList>
            <person name="Dextro R.B."/>
            <person name="Delbaje E."/>
            <person name="Freitas P.N.N."/>
            <person name="Geraldes V."/>
            <person name="Pinto E."/>
            <person name="Long P.F."/>
            <person name="Fiore M.F."/>
        </authorList>
    </citation>
    <scope>NUCLEOTIDE SEQUENCE [LARGE SCALE GENOMIC DNA]</scope>
    <source>
        <strain evidence="2 3">CENA392</strain>
    </source>
</reference>
<feature type="transmembrane region" description="Helical" evidence="1">
    <location>
        <begin position="144"/>
        <end position="169"/>
    </location>
</feature>
<dbReference type="AlphaFoldDB" id="A0AAJ6PAE7"/>
<accession>A0AAJ6PAE7</accession>
<evidence type="ECO:0000313" key="3">
    <source>
        <dbReference type="Proteomes" id="UP001223520"/>
    </source>
</evidence>
<name>A0AAJ6PAE7_9CYAN</name>
<keyword evidence="1" id="KW-0472">Membrane</keyword>
<proteinExistence type="predicted"/>
<feature type="transmembrane region" description="Helical" evidence="1">
    <location>
        <begin position="37"/>
        <end position="55"/>
    </location>
</feature>
<sequence length="183" mass="21229">MRKIWQFINRYPPTALIRSLSFLLEAIIRNAQSGSQIVVAATVVPFLLLAIALLYLANAVKWISTNFFNLMKSLFTICIIEVRFYWEKMREVGEVLAEELSELISRMFQFILYLLSKLVDDNAEYGNHGNHTSVLVILRRFITWLFYALVTILMSAFLIITFFTGLPLLHQYLRQLLMGNINS</sequence>